<dbReference type="SMART" id="SM00895">
    <property type="entry name" value="FCD"/>
    <property type="match status" value="1"/>
</dbReference>
<dbReference type="GO" id="GO:0003677">
    <property type="term" value="F:DNA binding"/>
    <property type="evidence" value="ECO:0007669"/>
    <property type="project" value="UniProtKB-KW"/>
</dbReference>
<dbReference type="RefSeq" id="WP_238723069.1">
    <property type="nucleotide sequence ID" value="NZ_JAHQCW010000051.1"/>
</dbReference>
<dbReference type="Gene3D" id="1.10.10.10">
    <property type="entry name" value="Winged helix-like DNA-binding domain superfamily/Winged helix DNA-binding domain"/>
    <property type="match status" value="1"/>
</dbReference>
<evidence type="ECO:0000259" key="4">
    <source>
        <dbReference type="PROSITE" id="PS50949"/>
    </source>
</evidence>
<dbReference type="SUPFAM" id="SSF48008">
    <property type="entry name" value="GntR ligand-binding domain-like"/>
    <property type="match status" value="1"/>
</dbReference>
<keyword evidence="2" id="KW-0238">DNA-binding</keyword>
<dbReference type="InterPro" id="IPR000524">
    <property type="entry name" value="Tscrpt_reg_HTH_GntR"/>
</dbReference>
<dbReference type="Proteomes" id="UP000712157">
    <property type="component" value="Unassembled WGS sequence"/>
</dbReference>
<proteinExistence type="predicted"/>
<dbReference type="InterPro" id="IPR011711">
    <property type="entry name" value="GntR_C"/>
</dbReference>
<dbReference type="EMBL" id="JAHQCW010000051">
    <property type="protein sequence ID" value="MBU9739156.1"/>
    <property type="molecule type" value="Genomic_DNA"/>
</dbReference>
<evidence type="ECO:0000256" key="1">
    <source>
        <dbReference type="ARBA" id="ARBA00023015"/>
    </source>
</evidence>
<keyword evidence="3" id="KW-0804">Transcription</keyword>
<comment type="caution">
    <text evidence="5">The sequence shown here is derived from an EMBL/GenBank/DDBJ whole genome shotgun (WGS) entry which is preliminary data.</text>
</comment>
<dbReference type="InterPro" id="IPR036390">
    <property type="entry name" value="WH_DNA-bd_sf"/>
</dbReference>
<reference evidence="5" key="1">
    <citation type="submission" date="2021-06" db="EMBL/GenBank/DDBJ databases">
        <title>Description of novel taxa of the family Lachnospiraceae.</title>
        <authorList>
            <person name="Chaplin A.V."/>
            <person name="Sokolova S.R."/>
            <person name="Pikina A.P."/>
            <person name="Korzhanova M."/>
            <person name="Belova V."/>
            <person name="Korostin D."/>
            <person name="Efimov B.A."/>
        </authorList>
    </citation>
    <scope>NUCLEOTIDE SEQUENCE</scope>
    <source>
        <strain evidence="5">ASD5720</strain>
    </source>
</reference>
<dbReference type="PROSITE" id="PS50949">
    <property type="entry name" value="HTH_GNTR"/>
    <property type="match status" value="1"/>
</dbReference>
<sequence>MEFLINETVQQSKREQAYHYLKEQIICRRLLPGSVLSEKQLSAELNSSRTPIREAIQALISEGLVVSIPSKGYLVSDITYESITQLYEVREYLERFAARQAAIMIYPPQLKFMRQLCAEMAQQISAQDYHSLTCSDIVFHHTLIEASHNLILQKLYSQISGQIERITNLISVNPSNIARSHHQHETLVQALTAQDADAAEKIMQQHIAENKLVHLKSFAPNIFGITRV</sequence>
<dbReference type="PANTHER" id="PTHR43537:SF24">
    <property type="entry name" value="GLUCONATE OPERON TRANSCRIPTIONAL REPRESSOR"/>
    <property type="match status" value="1"/>
</dbReference>
<evidence type="ECO:0000256" key="3">
    <source>
        <dbReference type="ARBA" id="ARBA00023163"/>
    </source>
</evidence>
<evidence type="ECO:0000313" key="5">
    <source>
        <dbReference type="EMBL" id="MBU9739156.1"/>
    </source>
</evidence>
<dbReference type="Gene3D" id="1.20.120.530">
    <property type="entry name" value="GntR ligand-binding domain-like"/>
    <property type="match status" value="1"/>
</dbReference>
<dbReference type="InterPro" id="IPR008920">
    <property type="entry name" value="TF_FadR/GntR_C"/>
</dbReference>
<evidence type="ECO:0000313" key="6">
    <source>
        <dbReference type="Proteomes" id="UP000712157"/>
    </source>
</evidence>
<accession>A0A949NG34</accession>
<evidence type="ECO:0000256" key="2">
    <source>
        <dbReference type="ARBA" id="ARBA00023125"/>
    </source>
</evidence>
<dbReference type="GO" id="GO:0003700">
    <property type="term" value="F:DNA-binding transcription factor activity"/>
    <property type="evidence" value="ECO:0007669"/>
    <property type="project" value="InterPro"/>
</dbReference>
<feature type="domain" description="HTH gntR-type" evidence="4">
    <location>
        <begin position="11"/>
        <end position="78"/>
    </location>
</feature>
<dbReference type="Pfam" id="PF07729">
    <property type="entry name" value="FCD"/>
    <property type="match status" value="1"/>
</dbReference>
<name>A0A949NG34_9FIRM</name>
<organism evidence="5 6">
    <name type="scientific">Diplocloster agilis</name>
    <dbReference type="NCBI Taxonomy" id="2850323"/>
    <lineage>
        <taxon>Bacteria</taxon>
        <taxon>Bacillati</taxon>
        <taxon>Bacillota</taxon>
        <taxon>Clostridia</taxon>
        <taxon>Lachnospirales</taxon>
        <taxon>Lachnospiraceae</taxon>
        <taxon>Diplocloster</taxon>
    </lineage>
</organism>
<gene>
    <name evidence="5" type="ORF">KTH89_21695</name>
</gene>
<dbReference type="PRINTS" id="PR00035">
    <property type="entry name" value="HTHGNTR"/>
</dbReference>
<dbReference type="SMART" id="SM00345">
    <property type="entry name" value="HTH_GNTR"/>
    <property type="match status" value="1"/>
</dbReference>
<keyword evidence="1" id="KW-0805">Transcription regulation</keyword>
<dbReference type="AlphaFoldDB" id="A0A949NG34"/>
<dbReference type="PANTHER" id="PTHR43537">
    <property type="entry name" value="TRANSCRIPTIONAL REGULATOR, GNTR FAMILY"/>
    <property type="match status" value="1"/>
</dbReference>
<dbReference type="Pfam" id="PF00392">
    <property type="entry name" value="GntR"/>
    <property type="match status" value="1"/>
</dbReference>
<dbReference type="SUPFAM" id="SSF46785">
    <property type="entry name" value="Winged helix' DNA-binding domain"/>
    <property type="match status" value="1"/>
</dbReference>
<dbReference type="InterPro" id="IPR036388">
    <property type="entry name" value="WH-like_DNA-bd_sf"/>
</dbReference>
<keyword evidence="6" id="KW-1185">Reference proteome</keyword>
<protein>
    <submittedName>
        <fullName evidence="5">GntR family transcriptional regulator</fullName>
    </submittedName>
</protein>
<dbReference type="CDD" id="cd07377">
    <property type="entry name" value="WHTH_GntR"/>
    <property type="match status" value="1"/>
</dbReference>